<feature type="domain" description="Xylanolytic transcriptional activator regulatory" evidence="3">
    <location>
        <begin position="289"/>
        <end position="363"/>
    </location>
</feature>
<sequence length="578" mass="64410">MTQDTTLDTTHGHQCENVASTSSERSLHPSVDSPVDQASLPVRPEISSRDQIEGTSVGQQAVSAGNRLQSTNICSSNHGNPREGPSAAPSVDQSPIAARCEAQTYFQKELAHNHRLGAYEREVFQVALDTISRCARGNEEPPAETEESAPDDRDLGHASMYPSDEVVCFLSTVSQTIAGAFYFEITSFISRTSFERMAYSLIDGRSSDFTRAEYLVCVNFYMLTSIGLEETDHSDLIKERMRLLRERYRRNAFRALKSISVLSPPSLSLLQALLCGAMLFLMAGEIAKCAQLSSFACLVCTHLGGRFFADLAASSSKEDSLEIRQCLSHCFIMDKSLAMSLGRRSFLPDMEVNATLLMPVVPEMPSAPVSNIYLELAKVQGEIAREMRLQQGTCTGEAALGVVQALRSRMEIIRSKSIEYRSQSPQCTDPFLQVEWMGVDYTYYSMATAITRLHPAFHDDKYLQELCLEDARRSLHALRDMQRHGLESHRVWNAYCLSITWVVLVCPICPFLALFCHIIETSASRDLLLLEEVTHGLIIFEKFSLAIMNVRNLFHTLVCLCKEHLNGREGVTAAASRI</sequence>
<keyword evidence="5" id="KW-1185">Reference proteome</keyword>
<dbReference type="OrthoDB" id="39175at2759"/>
<dbReference type="GO" id="GO:0003700">
    <property type="term" value="F:DNA-binding transcription factor activity"/>
    <property type="evidence" value="ECO:0007669"/>
    <property type="project" value="InterPro"/>
</dbReference>
<dbReference type="InterPro" id="IPR007219">
    <property type="entry name" value="XnlR_reg_dom"/>
</dbReference>
<dbReference type="RefSeq" id="XP_007834559.1">
    <property type="nucleotide sequence ID" value="XM_007836368.1"/>
</dbReference>
<keyword evidence="1" id="KW-0539">Nucleus</keyword>
<dbReference type="SMART" id="SM00906">
    <property type="entry name" value="Fungal_trans"/>
    <property type="match status" value="1"/>
</dbReference>
<name>W3X2B1_PESFW</name>
<dbReference type="CDD" id="cd12148">
    <property type="entry name" value="fungal_TF_MHR"/>
    <property type="match status" value="1"/>
</dbReference>
<feature type="region of interest" description="Disordered" evidence="2">
    <location>
        <begin position="135"/>
        <end position="156"/>
    </location>
</feature>
<dbReference type="GeneID" id="19272800"/>
<dbReference type="AlphaFoldDB" id="W3X2B1"/>
<feature type="region of interest" description="Disordered" evidence="2">
    <location>
        <begin position="1"/>
        <end position="92"/>
    </location>
</feature>
<dbReference type="KEGG" id="pfy:PFICI_07787"/>
<dbReference type="InParanoid" id="W3X2B1"/>
<evidence type="ECO:0000256" key="1">
    <source>
        <dbReference type="ARBA" id="ARBA00023242"/>
    </source>
</evidence>
<proteinExistence type="predicted"/>
<dbReference type="PANTHER" id="PTHR46910">
    <property type="entry name" value="TRANSCRIPTION FACTOR PDR1"/>
    <property type="match status" value="1"/>
</dbReference>
<gene>
    <name evidence="4" type="ORF">PFICI_07787</name>
</gene>
<dbReference type="GO" id="GO:0006351">
    <property type="term" value="P:DNA-templated transcription"/>
    <property type="evidence" value="ECO:0007669"/>
    <property type="project" value="InterPro"/>
</dbReference>
<dbReference type="Pfam" id="PF04082">
    <property type="entry name" value="Fungal_trans"/>
    <property type="match status" value="1"/>
</dbReference>
<reference evidence="5" key="1">
    <citation type="journal article" date="2015" name="BMC Genomics">
        <title>Genomic and transcriptomic analysis of the endophytic fungus Pestalotiopsis fici reveals its lifestyle and high potential for synthesis of natural products.</title>
        <authorList>
            <person name="Wang X."/>
            <person name="Zhang X."/>
            <person name="Liu L."/>
            <person name="Xiang M."/>
            <person name="Wang W."/>
            <person name="Sun X."/>
            <person name="Che Y."/>
            <person name="Guo L."/>
            <person name="Liu G."/>
            <person name="Guo L."/>
            <person name="Wang C."/>
            <person name="Yin W.B."/>
            <person name="Stadler M."/>
            <person name="Zhang X."/>
            <person name="Liu X."/>
        </authorList>
    </citation>
    <scope>NUCLEOTIDE SEQUENCE [LARGE SCALE GENOMIC DNA]</scope>
    <source>
        <strain evidence="5">W106-1 / CGMCC3.15140</strain>
    </source>
</reference>
<evidence type="ECO:0000313" key="4">
    <source>
        <dbReference type="EMBL" id="ETS80258.1"/>
    </source>
</evidence>
<dbReference type="GO" id="GO:0008270">
    <property type="term" value="F:zinc ion binding"/>
    <property type="evidence" value="ECO:0007669"/>
    <property type="project" value="InterPro"/>
</dbReference>
<dbReference type="GO" id="GO:0003677">
    <property type="term" value="F:DNA binding"/>
    <property type="evidence" value="ECO:0007669"/>
    <property type="project" value="InterPro"/>
</dbReference>
<dbReference type="OMA" id="ELLAWML"/>
<evidence type="ECO:0000313" key="5">
    <source>
        <dbReference type="Proteomes" id="UP000030651"/>
    </source>
</evidence>
<evidence type="ECO:0000256" key="2">
    <source>
        <dbReference type="SAM" id="MobiDB-lite"/>
    </source>
</evidence>
<dbReference type="HOGENOM" id="CLU_012049_0_0_1"/>
<organism evidence="4 5">
    <name type="scientific">Pestalotiopsis fici (strain W106-1 / CGMCC3.15140)</name>
    <dbReference type="NCBI Taxonomy" id="1229662"/>
    <lineage>
        <taxon>Eukaryota</taxon>
        <taxon>Fungi</taxon>
        <taxon>Dikarya</taxon>
        <taxon>Ascomycota</taxon>
        <taxon>Pezizomycotina</taxon>
        <taxon>Sordariomycetes</taxon>
        <taxon>Xylariomycetidae</taxon>
        <taxon>Amphisphaeriales</taxon>
        <taxon>Sporocadaceae</taxon>
        <taxon>Pestalotiopsis</taxon>
    </lineage>
</organism>
<dbReference type="eggNOG" id="ENOG502SHIH">
    <property type="taxonomic scope" value="Eukaryota"/>
</dbReference>
<feature type="compositionally biased region" description="Polar residues" evidence="2">
    <location>
        <begin position="53"/>
        <end position="79"/>
    </location>
</feature>
<evidence type="ECO:0000259" key="3">
    <source>
        <dbReference type="SMART" id="SM00906"/>
    </source>
</evidence>
<dbReference type="InterPro" id="IPR050987">
    <property type="entry name" value="AtrR-like"/>
</dbReference>
<dbReference type="PANTHER" id="PTHR46910:SF5">
    <property type="entry name" value="ZN(II)2CYS6 TRANSCRIPTION FACTOR (EUROFUNG)"/>
    <property type="match status" value="1"/>
</dbReference>
<accession>W3X2B1</accession>
<dbReference type="EMBL" id="KI912113">
    <property type="protein sequence ID" value="ETS80258.1"/>
    <property type="molecule type" value="Genomic_DNA"/>
</dbReference>
<protein>
    <recommendedName>
        <fullName evidence="3">Xylanolytic transcriptional activator regulatory domain-containing protein</fullName>
    </recommendedName>
</protein>
<dbReference type="Proteomes" id="UP000030651">
    <property type="component" value="Unassembled WGS sequence"/>
</dbReference>